<dbReference type="Pfam" id="PF06985">
    <property type="entry name" value="HET"/>
    <property type="match status" value="1"/>
</dbReference>
<feature type="domain" description="Heterokaryon incompatibility" evidence="2">
    <location>
        <begin position="58"/>
        <end position="145"/>
    </location>
</feature>
<dbReference type="AlphaFoldDB" id="A0A9N8R9B6"/>
<accession>A0A9N8R9B6</accession>
<evidence type="ECO:0000259" key="2">
    <source>
        <dbReference type="Pfam" id="PF06985"/>
    </source>
</evidence>
<evidence type="ECO:0000256" key="1">
    <source>
        <dbReference type="SAM" id="MobiDB-lite"/>
    </source>
</evidence>
<dbReference type="OMA" id="DWISTLV"/>
<dbReference type="Proteomes" id="UP000746612">
    <property type="component" value="Unassembled WGS sequence"/>
</dbReference>
<feature type="region of interest" description="Disordered" evidence="1">
    <location>
        <begin position="1193"/>
        <end position="1212"/>
    </location>
</feature>
<protein>
    <recommendedName>
        <fullName evidence="2">Heterokaryon incompatibility domain-containing protein</fullName>
    </recommendedName>
</protein>
<comment type="caution">
    <text evidence="3">The sequence shown here is derived from an EMBL/GenBank/DDBJ whole genome shotgun (WGS) entry which is preliminary data.</text>
</comment>
<feature type="region of interest" description="Disordered" evidence="1">
    <location>
        <begin position="348"/>
        <end position="376"/>
    </location>
</feature>
<proteinExistence type="predicted"/>
<organism evidence="3 4">
    <name type="scientific">Gibberella zeae</name>
    <name type="common">Wheat head blight fungus</name>
    <name type="synonym">Fusarium graminearum</name>
    <dbReference type="NCBI Taxonomy" id="5518"/>
    <lineage>
        <taxon>Eukaryota</taxon>
        <taxon>Fungi</taxon>
        <taxon>Dikarya</taxon>
        <taxon>Ascomycota</taxon>
        <taxon>Pezizomycotina</taxon>
        <taxon>Sordariomycetes</taxon>
        <taxon>Hypocreomycetidae</taxon>
        <taxon>Hypocreales</taxon>
        <taxon>Nectriaceae</taxon>
        <taxon>Fusarium</taxon>
    </lineage>
</organism>
<gene>
    <name evidence="3" type="ORF">MDCFG202_LOCUS202151</name>
</gene>
<dbReference type="PANTHER" id="PTHR24148">
    <property type="entry name" value="ANKYRIN REPEAT DOMAIN-CONTAINING PROTEIN 39 HOMOLOG-RELATED"/>
    <property type="match status" value="1"/>
</dbReference>
<evidence type="ECO:0000313" key="4">
    <source>
        <dbReference type="Proteomes" id="UP000746612"/>
    </source>
</evidence>
<dbReference type="InterPro" id="IPR010730">
    <property type="entry name" value="HET"/>
</dbReference>
<name>A0A9N8R9B6_GIBZA</name>
<evidence type="ECO:0000313" key="3">
    <source>
        <dbReference type="EMBL" id="CAG1980390.1"/>
    </source>
</evidence>
<dbReference type="PANTHER" id="PTHR24148:SF64">
    <property type="entry name" value="HETEROKARYON INCOMPATIBILITY DOMAIN-CONTAINING PROTEIN"/>
    <property type="match status" value="1"/>
</dbReference>
<reference evidence="3" key="1">
    <citation type="submission" date="2021-03" db="EMBL/GenBank/DDBJ databases">
        <authorList>
            <person name="Alouane T."/>
            <person name="Langin T."/>
            <person name="Bonhomme L."/>
        </authorList>
    </citation>
    <scope>NUCLEOTIDE SEQUENCE</scope>
    <source>
        <strain evidence="3">MDC_Fg202</strain>
    </source>
</reference>
<feature type="compositionally biased region" description="Low complexity" evidence="1">
    <location>
        <begin position="811"/>
        <end position="840"/>
    </location>
</feature>
<dbReference type="InterPro" id="IPR052895">
    <property type="entry name" value="HetReg/Transcr_Mod"/>
</dbReference>
<sequence length="1260" mass="144255">MATSSGYTQLEPSLSQIRLLHLLPLQTNNHHQSSAPWHQCVNLECTFETVHLASAPPYEALSYTWGDEPASVRILLNGKELLVRPNLAYALAALRTSEPRVLWVDALCINQKDTMERNHQVGMMGGIFRRADRVLVWLGRPSSNWDSSVAGALQMAKRIGENPPTCKLPPPPPQPSPHNDSQFIDWINLFPEEIEPRTDKEENEKRLFESRILHWRTCQNHECPCWHEDRKERVKTEREKSTSKWQDRLDKQRRRWRDVKEEHAQYKRRVERLPAMIQDRQTDLPFLAPMEEDLKKLGAEEVKQQELLNKLRRKEIQHLDLLQAPQQRLVQDFQDAQLRAYQELDNANLQKSPEAGVDPEGGKKTRPIARVSGQVDQDEGEIDRLFREILADLGDFQRSIYNFRKKVREDLTSPLLRERISRLNKMQQLDMDQRRGLAKLRDRLQEWEQPIDRRYATGQQLLQSQVGRFEQQVKTWESLQNEQIEDFGDLPKFIAKQYESLQSFADLEETKLRQGRDSTDALVLSNSMDEFLTEDELHISESVKRIKKDILKQQFVLRSTELRRWKIELVLQQCGRWRSSVYEMKRKHRVKHELPEESINAQREWIRLWKDMSAWQAKEWHDIVFAETDTSFGLPNLDLLSLEAICRLPYWRRLWIVQEVLLAKELVLCFGDNAKTTTSWDLFTKARESLERVPSFWQFKPVVSASLKEIKNAFPLRLDKLRQDTGQCWSLHNLVDITMDSLCHDPRDKIYGLLGITSGFKFGDFDIRYQDAVEHVYRNAISWYHSKHGEDANSPNLVRFSQLLQLSLKSHQDKSSSNATTSSSNATTPSSNATTPSSNADTQSPNAVPPPIPLDMNLLSGYTDDFCIKRMLGSPILPIDKLIGDKALMQTRHRDWISTLVEYFDDSGFRGPKTAIEEELLYLDSISTTLSLPTSSAYAVVDDCMSDKPGPPIHSSLDIPGQGQEPLFFVTLEGEFGISSTCVREGDLLCRFPGSTLGVILRRRNGRYELASKAIMSSITKTSTSNVDGETSLERPVDFSNDSIQSHSVTKGESSQTVQLMLDIASILSLTTPLEIVSKHETRQPLYIQETSFDWDEFIASGCDVAPSPPSQKQVAQTPNDPLEIEQEPAPTITTTFTVRTRVFSSELTHNMSKLLSGAPMVSLDINETYTELSYPDPTTLWSKAPVNLRSDKPVNVPTTVTNPQEETHTSKPRTFKLSVSLKRLGSKPKIGALEAPTDRSTPDWQGGKILQAISGWWNR</sequence>
<dbReference type="EMBL" id="CAJPIJ010000117">
    <property type="protein sequence ID" value="CAG1980390.1"/>
    <property type="molecule type" value="Genomic_DNA"/>
</dbReference>
<feature type="region of interest" description="Disordered" evidence="1">
    <location>
        <begin position="811"/>
        <end position="852"/>
    </location>
</feature>